<dbReference type="InterPro" id="IPR036779">
    <property type="entry name" value="LysM_dom_sf"/>
</dbReference>
<feature type="compositionally biased region" description="Low complexity" evidence="1">
    <location>
        <begin position="428"/>
        <end position="459"/>
    </location>
</feature>
<dbReference type="Pfam" id="PF01476">
    <property type="entry name" value="LysM"/>
    <property type="match status" value="1"/>
</dbReference>
<feature type="region of interest" description="Disordered" evidence="1">
    <location>
        <begin position="203"/>
        <end position="225"/>
    </location>
</feature>
<feature type="compositionally biased region" description="Low complexity" evidence="1">
    <location>
        <begin position="42"/>
        <end position="65"/>
    </location>
</feature>
<feature type="region of interest" description="Disordered" evidence="1">
    <location>
        <begin position="42"/>
        <end position="103"/>
    </location>
</feature>
<dbReference type="PANTHER" id="PTHR34700">
    <property type="entry name" value="POTASSIUM BINDING PROTEIN KBP"/>
    <property type="match status" value="1"/>
</dbReference>
<reference evidence="4 5" key="1">
    <citation type="submission" date="2019-06" db="EMBL/GenBank/DDBJ databases">
        <authorList>
            <person name="Rodrigo-Torres L."/>
            <person name="Arahal R. D."/>
            <person name="Lucena T."/>
        </authorList>
    </citation>
    <scope>NUCLEOTIDE SEQUENCE [LARGE SCALE GENOMIC DNA]</scope>
    <source>
        <strain evidence="4 5">SW08-7</strain>
    </source>
</reference>
<feature type="region of interest" description="Disordered" evidence="1">
    <location>
        <begin position="528"/>
        <end position="549"/>
    </location>
</feature>
<dbReference type="Proteomes" id="UP000401717">
    <property type="component" value="Unassembled WGS sequence"/>
</dbReference>
<evidence type="ECO:0000259" key="2">
    <source>
        <dbReference type="PROSITE" id="PS51782"/>
    </source>
</evidence>
<feature type="region of interest" description="Disordered" evidence="1">
    <location>
        <begin position="317"/>
        <end position="470"/>
    </location>
</feature>
<feature type="compositionally biased region" description="Low complexity" evidence="1">
    <location>
        <begin position="83"/>
        <end position="92"/>
    </location>
</feature>
<dbReference type="AlphaFoldDB" id="A0A564G7B9"/>
<gene>
    <name evidence="3" type="ORF">IFDJLNFL_3581</name>
    <name evidence="4" type="ORF">MTDSW087_05171</name>
</gene>
<dbReference type="PANTHER" id="PTHR34700:SF4">
    <property type="entry name" value="PHAGE-LIKE ELEMENT PBSX PROTEIN XKDP"/>
    <property type="match status" value="1"/>
</dbReference>
<dbReference type="EMBL" id="BPQI01000116">
    <property type="protein sequence ID" value="GJD57669.1"/>
    <property type="molecule type" value="Genomic_DNA"/>
</dbReference>
<feature type="domain" description="LysM" evidence="2">
    <location>
        <begin position="477"/>
        <end position="526"/>
    </location>
</feature>
<protein>
    <recommendedName>
        <fullName evidence="2">LysM domain-containing protein</fullName>
    </recommendedName>
</protein>
<reference evidence="3" key="3">
    <citation type="submission" date="2021-08" db="EMBL/GenBank/DDBJ databases">
        <authorList>
            <person name="Tani A."/>
            <person name="Ola A."/>
            <person name="Ogura Y."/>
            <person name="Katsura K."/>
            <person name="Hayashi T."/>
        </authorList>
    </citation>
    <scope>NUCLEOTIDE SEQUENCE</scope>
    <source>
        <strain evidence="3">DSM 22415</strain>
    </source>
</reference>
<dbReference type="Gene3D" id="2.60.40.10">
    <property type="entry name" value="Immunoglobulins"/>
    <property type="match status" value="1"/>
</dbReference>
<evidence type="ECO:0000313" key="3">
    <source>
        <dbReference type="EMBL" id="GJD57669.1"/>
    </source>
</evidence>
<dbReference type="RefSeq" id="WP_144768023.1">
    <property type="nucleotide sequence ID" value="NZ_BPQI01000116.1"/>
</dbReference>
<dbReference type="Proteomes" id="UP001055303">
    <property type="component" value="Unassembled WGS sequence"/>
</dbReference>
<dbReference type="Gene3D" id="3.10.350.10">
    <property type="entry name" value="LysM domain"/>
    <property type="match status" value="1"/>
</dbReference>
<evidence type="ECO:0000256" key="1">
    <source>
        <dbReference type="SAM" id="MobiDB-lite"/>
    </source>
</evidence>
<dbReference type="PROSITE" id="PS51782">
    <property type="entry name" value="LYSM"/>
    <property type="match status" value="1"/>
</dbReference>
<reference evidence="3" key="2">
    <citation type="journal article" date="2021" name="Front. Microbiol.">
        <title>Comprehensive Comparative Genomics and Phenotyping of Methylobacterium Species.</title>
        <authorList>
            <person name="Alessa O."/>
            <person name="Ogura Y."/>
            <person name="Fujitani Y."/>
            <person name="Takami H."/>
            <person name="Hayashi T."/>
            <person name="Sahin N."/>
            <person name="Tani A."/>
        </authorList>
    </citation>
    <scope>NUCLEOTIDE SEQUENCE</scope>
    <source>
        <strain evidence="3">DSM 22415</strain>
    </source>
</reference>
<dbReference type="OrthoDB" id="370541at2"/>
<dbReference type="EMBL" id="CABFVH010000055">
    <property type="protein sequence ID" value="VUF15431.1"/>
    <property type="molecule type" value="Genomic_DNA"/>
</dbReference>
<accession>A0A564G7B9</accession>
<sequence>MSTVLGRSLALAFGGLVAGLGLVLALFGGDLRERWAPTGDAAAPRTLAAPPAARPDGGAVAALPEATPPGGPGAAASPPAPAPTLDAPRTATNEADKTDPAAPSFDVVRVEPNGESVVAGRARPDSTVELLVDGKPVAQARADRDGQFAIVPPPLPQGSSEIVLRATGADGREVRSKQSVAVALPPTPEGKPLVALTAPDRPTAVLSQPEPTPNPAPDGSKPAKATPLRIVSVDAQESGRLFVSSEAPPGAAVRLYLNDTLIAPARAGADGKVTFTIGKGVRPGAYRIRVDQVDSETGKVRIRAEVPFTVPETAVQVAARSDAARPSAETAAPKPTETARAEAAKTEAAKSEAARPSEKARPQAAKPETAKPETGKSETGKPGSAASEPARPGAQAALPEAGRRPQAAPPSGPARPAQRDARSETPRPEAAPAPAGGARPAPSVGAPGQPAGAAKTADAAGGGAPQGAGSVFVPEINTARIERGNSLWQISRRAYGRGNRYTVIYDANQEQIRDPDLIYPGQIFVLPEDKGATGGATGGAAGPGGHKRG</sequence>
<feature type="compositionally biased region" description="Basic and acidic residues" evidence="1">
    <location>
        <begin position="337"/>
        <end position="361"/>
    </location>
</feature>
<keyword evidence="6" id="KW-1185">Reference proteome</keyword>
<evidence type="ECO:0000313" key="6">
    <source>
        <dbReference type="Proteomes" id="UP001055303"/>
    </source>
</evidence>
<evidence type="ECO:0000313" key="4">
    <source>
        <dbReference type="EMBL" id="VUF15431.1"/>
    </source>
</evidence>
<feature type="compositionally biased region" description="Basic and acidic residues" evidence="1">
    <location>
        <begin position="417"/>
        <end position="427"/>
    </location>
</feature>
<feature type="compositionally biased region" description="Gly residues" evidence="1">
    <location>
        <begin position="532"/>
        <end position="549"/>
    </location>
</feature>
<name>A0A564G7B9_9HYPH</name>
<dbReference type="InterPro" id="IPR052196">
    <property type="entry name" value="Bact_Kbp"/>
</dbReference>
<dbReference type="InterPro" id="IPR018392">
    <property type="entry name" value="LysM"/>
</dbReference>
<dbReference type="InterPro" id="IPR013783">
    <property type="entry name" value="Ig-like_fold"/>
</dbReference>
<organism evidence="4 5">
    <name type="scientific">Methylobacterium dankookense</name>
    <dbReference type="NCBI Taxonomy" id="560405"/>
    <lineage>
        <taxon>Bacteria</taxon>
        <taxon>Pseudomonadati</taxon>
        <taxon>Pseudomonadota</taxon>
        <taxon>Alphaproteobacteria</taxon>
        <taxon>Hyphomicrobiales</taxon>
        <taxon>Methylobacteriaceae</taxon>
        <taxon>Methylobacterium</taxon>
    </lineage>
</organism>
<feature type="compositionally biased region" description="Basic and acidic residues" evidence="1">
    <location>
        <begin position="368"/>
        <end position="379"/>
    </location>
</feature>
<evidence type="ECO:0000313" key="5">
    <source>
        <dbReference type="Proteomes" id="UP000401717"/>
    </source>
</evidence>
<proteinExistence type="predicted"/>
<feature type="compositionally biased region" description="Low complexity" evidence="1">
    <location>
        <begin position="326"/>
        <end position="336"/>
    </location>
</feature>